<evidence type="ECO:0000256" key="1">
    <source>
        <dbReference type="ARBA" id="ARBA00022679"/>
    </source>
</evidence>
<sequence length="126" mass="14951">MKPCNVYAFSLIVYEIMTLEEPFKNLDLPMFYTKVIIQNYRPEFKYPIANCYKELNTKCWSGNPEERPTFDEIVDILKNNEEFIIDGVDKDEFLDYVDLIESSERSFEPEKFKKITLSTNHAKVTE</sequence>
<dbReference type="InterPro" id="IPR011009">
    <property type="entry name" value="Kinase-like_dom_sf"/>
</dbReference>
<dbReference type="InterPro" id="IPR051681">
    <property type="entry name" value="Ser/Thr_Kinases-Pseudokinases"/>
</dbReference>
<protein>
    <recommendedName>
        <fullName evidence="5">Protein kinase domain-containing protein</fullName>
    </recommendedName>
</protein>
<dbReference type="SUPFAM" id="SSF56112">
    <property type="entry name" value="Protein kinase-like (PK-like)"/>
    <property type="match status" value="1"/>
</dbReference>
<comment type="caution">
    <text evidence="6">The sequence shown here is derived from an EMBL/GenBank/DDBJ whole genome shotgun (WGS) entry which is preliminary data.</text>
</comment>
<dbReference type="InterPro" id="IPR000719">
    <property type="entry name" value="Prot_kinase_dom"/>
</dbReference>
<dbReference type="PROSITE" id="PS50011">
    <property type="entry name" value="PROTEIN_KINASE_DOM"/>
    <property type="match status" value="1"/>
</dbReference>
<organism evidence="6 8">
    <name type="scientific">Tritrichomonas musculus</name>
    <dbReference type="NCBI Taxonomy" id="1915356"/>
    <lineage>
        <taxon>Eukaryota</taxon>
        <taxon>Metamonada</taxon>
        <taxon>Parabasalia</taxon>
        <taxon>Tritrichomonadida</taxon>
        <taxon>Tritrichomonadidae</taxon>
        <taxon>Tritrichomonas</taxon>
    </lineage>
</organism>
<reference evidence="6 8" key="1">
    <citation type="submission" date="2024-04" db="EMBL/GenBank/DDBJ databases">
        <title>Tritrichomonas musculus Genome.</title>
        <authorList>
            <person name="Alves-Ferreira E."/>
            <person name="Grigg M."/>
            <person name="Lorenzi H."/>
            <person name="Galac M."/>
        </authorList>
    </citation>
    <scope>NUCLEOTIDE SEQUENCE [LARGE SCALE GENOMIC DNA]</scope>
    <source>
        <strain evidence="6 8">EAF2021</strain>
    </source>
</reference>
<evidence type="ECO:0000313" key="8">
    <source>
        <dbReference type="Proteomes" id="UP001470230"/>
    </source>
</evidence>
<dbReference type="InterPro" id="IPR001245">
    <property type="entry name" value="Ser-Thr/Tyr_kinase_cat_dom"/>
</dbReference>
<proteinExistence type="predicted"/>
<dbReference type="EMBL" id="JAPFFF010000020">
    <property type="protein sequence ID" value="KAK8857727.1"/>
    <property type="molecule type" value="Genomic_DNA"/>
</dbReference>
<keyword evidence="2" id="KW-0547">Nucleotide-binding</keyword>
<evidence type="ECO:0000259" key="5">
    <source>
        <dbReference type="PROSITE" id="PS50011"/>
    </source>
</evidence>
<evidence type="ECO:0000256" key="3">
    <source>
        <dbReference type="ARBA" id="ARBA00022777"/>
    </source>
</evidence>
<evidence type="ECO:0000256" key="4">
    <source>
        <dbReference type="ARBA" id="ARBA00022840"/>
    </source>
</evidence>
<name>A0ABR2I5E3_9EUKA</name>
<evidence type="ECO:0000313" key="6">
    <source>
        <dbReference type="EMBL" id="KAK8857722.1"/>
    </source>
</evidence>
<dbReference type="PANTHER" id="PTHR44329:SF288">
    <property type="entry name" value="MITOGEN-ACTIVATED PROTEIN KINASE KINASE KINASE 20"/>
    <property type="match status" value="1"/>
</dbReference>
<dbReference type="Proteomes" id="UP001470230">
    <property type="component" value="Unassembled WGS sequence"/>
</dbReference>
<keyword evidence="8" id="KW-1185">Reference proteome</keyword>
<dbReference type="EMBL" id="JAPFFF010000020">
    <property type="protein sequence ID" value="KAK8857722.1"/>
    <property type="molecule type" value="Genomic_DNA"/>
</dbReference>
<dbReference type="Pfam" id="PF07714">
    <property type="entry name" value="PK_Tyr_Ser-Thr"/>
    <property type="match status" value="1"/>
</dbReference>
<dbReference type="PANTHER" id="PTHR44329">
    <property type="entry name" value="SERINE/THREONINE-PROTEIN KINASE TNNI3K-RELATED"/>
    <property type="match status" value="1"/>
</dbReference>
<feature type="domain" description="Protein kinase" evidence="5">
    <location>
        <begin position="1"/>
        <end position="84"/>
    </location>
</feature>
<keyword evidence="3" id="KW-0418">Kinase</keyword>
<evidence type="ECO:0000256" key="2">
    <source>
        <dbReference type="ARBA" id="ARBA00022741"/>
    </source>
</evidence>
<keyword evidence="4" id="KW-0067">ATP-binding</keyword>
<gene>
    <name evidence="6" type="ORF">M9Y10_016130</name>
    <name evidence="7" type="ORF">M9Y10_016135</name>
</gene>
<keyword evidence="1" id="KW-0808">Transferase</keyword>
<dbReference type="Gene3D" id="1.10.510.10">
    <property type="entry name" value="Transferase(Phosphotransferase) domain 1"/>
    <property type="match status" value="1"/>
</dbReference>
<accession>A0ABR2I5E3</accession>
<evidence type="ECO:0000313" key="7">
    <source>
        <dbReference type="EMBL" id="KAK8857727.1"/>
    </source>
</evidence>